<gene>
    <name evidence="4" type="ORF">H9661_11950</name>
</gene>
<feature type="domain" description="WYL" evidence="2">
    <location>
        <begin position="140"/>
        <end position="201"/>
    </location>
</feature>
<dbReference type="PROSITE" id="PS52050">
    <property type="entry name" value="WYL"/>
    <property type="match status" value="1"/>
</dbReference>
<dbReference type="Gene3D" id="1.10.10.10">
    <property type="entry name" value="Winged helix-like DNA-binding domain superfamily/Winged helix DNA-binding domain"/>
    <property type="match status" value="1"/>
</dbReference>
<evidence type="ECO:0000259" key="2">
    <source>
        <dbReference type="Pfam" id="PF13280"/>
    </source>
</evidence>
<proteinExistence type="predicted"/>
<protein>
    <submittedName>
        <fullName evidence="4">WYL domain-containing protein</fullName>
    </submittedName>
</protein>
<dbReference type="PANTHER" id="PTHR34580">
    <property type="match status" value="1"/>
</dbReference>
<dbReference type="Pfam" id="PF08279">
    <property type="entry name" value="HTH_11"/>
    <property type="match status" value="1"/>
</dbReference>
<dbReference type="Proteomes" id="UP000627781">
    <property type="component" value="Unassembled WGS sequence"/>
</dbReference>
<evidence type="ECO:0000259" key="3">
    <source>
        <dbReference type="Pfam" id="PF25583"/>
    </source>
</evidence>
<sequence>MGNLNNSLKMLFILKSGGVIKVKDIAKRLEVTEKQVRRYKETLEEFFNIESISGPSGGYKLVGGYFPFKEILTEEEVNLLKEVIVSLDSNYIENNPKIIKAIEKINYTILNGEDHESCEQIIPYSRVKNAGIDIQKISEEMYKSILDQVEVIIVYKDNSGKCTERRVQPYQIFTYKGERYLIAKCLLRKEVRFFKLRRIESYIITSVKFEKDIDVKALIKEYKTNSIGIFGGKKYNLKLEISYPMANIIKERVWVENQEVIELNNKILFKASMIGGPEVISWILSMGKSVKVLEPEDLRIEIHNILKEMIKNI</sequence>
<dbReference type="Pfam" id="PF25583">
    <property type="entry name" value="WCX"/>
    <property type="match status" value="1"/>
</dbReference>
<dbReference type="InterPro" id="IPR036388">
    <property type="entry name" value="WH-like_DNA-bd_sf"/>
</dbReference>
<keyword evidence="5" id="KW-1185">Reference proteome</keyword>
<dbReference type="InterPro" id="IPR036390">
    <property type="entry name" value="WH_DNA-bd_sf"/>
</dbReference>
<dbReference type="EMBL" id="JACSRA010000018">
    <property type="protein sequence ID" value="MBD7912072.1"/>
    <property type="molecule type" value="Genomic_DNA"/>
</dbReference>
<dbReference type="PANTHER" id="PTHR34580:SF1">
    <property type="entry name" value="PROTEIN PAFC"/>
    <property type="match status" value="1"/>
</dbReference>
<dbReference type="InterPro" id="IPR057727">
    <property type="entry name" value="WCX_dom"/>
</dbReference>
<dbReference type="SUPFAM" id="SSF46785">
    <property type="entry name" value="Winged helix' DNA-binding domain"/>
    <property type="match status" value="1"/>
</dbReference>
<dbReference type="InterPro" id="IPR013196">
    <property type="entry name" value="HTH_11"/>
</dbReference>
<evidence type="ECO:0000313" key="4">
    <source>
        <dbReference type="EMBL" id="MBD7912072.1"/>
    </source>
</evidence>
<dbReference type="RefSeq" id="WP_191768978.1">
    <property type="nucleotide sequence ID" value="NZ_JACSRA010000018.1"/>
</dbReference>
<feature type="domain" description="WCX" evidence="3">
    <location>
        <begin position="234"/>
        <end position="309"/>
    </location>
</feature>
<accession>A0ABR8PV64</accession>
<dbReference type="InterPro" id="IPR051534">
    <property type="entry name" value="CBASS_pafABC_assoc_protein"/>
</dbReference>
<dbReference type="Pfam" id="PF13280">
    <property type="entry name" value="WYL"/>
    <property type="match status" value="1"/>
</dbReference>
<comment type="caution">
    <text evidence="4">The sequence shown here is derived from an EMBL/GenBank/DDBJ whole genome shotgun (WGS) entry which is preliminary data.</text>
</comment>
<feature type="domain" description="Helix-turn-helix type 11" evidence="1">
    <location>
        <begin position="8"/>
        <end position="60"/>
    </location>
</feature>
<evidence type="ECO:0000259" key="1">
    <source>
        <dbReference type="Pfam" id="PF08279"/>
    </source>
</evidence>
<reference evidence="4 5" key="1">
    <citation type="submission" date="2020-08" db="EMBL/GenBank/DDBJ databases">
        <title>A Genomic Blueprint of the Chicken Gut Microbiome.</title>
        <authorList>
            <person name="Gilroy R."/>
            <person name="Ravi A."/>
            <person name="Getino M."/>
            <person name="Pursley I."/>
            <person name="Horton D.L."/>
            <person name="Alikhan N.-F."/>
            <person name="Baker D."/>
            <person name="Gharbi K."/>
            <person name="Hall N."/>
            <person name="Watson M."/>
            <person name="Adriaenssens E.M."/>
            <person name="Foster-Nyarko E."/>
            <person name="Jarju S."/>
            <person name="Secka A."/>
            <person name="Antonio M."/>
            <person name="Oren A."/>
            <person name="Chaudhuri R."/>
            <person name="La Ragione R.M."/>
            <person name="Hildebrand F."/>
            <person name="Pallen M.J."/>
        </authorList>
    </citation>
    <scope>NUCLEOTIDE SEQUENCE [LARGE SCALE GENOMIC DNA]</scope>
    <source>
        <strain evidence="4 5">Sa3CVN1</strain>
    </source>
</reference>
<evidence type="ECO:0000313" key="5">
    <source>
        <dbReference type="Proteomes" id="UP000627781"/>
    </source>
</evidence>
<organism evidence="4 5">
    <name type="scientific">Clostridium cibarium</name>
    <dbReference type="NCBI Taxonomy" id="2762247"/>
    <lineage>
        <taxon>Bacteria</taxon>
        <taxon>Bacillati</taxon>
        <taxon>Bacillota</taxon>
        <taxon>Clostridia</taxon>
        <taxon>Eubacteriales</taxon>
        <taxon>Clostridiaceae</taxon>
        <taxon>Clostridium</taxon>
    </lineage>
</organism>
<name>A0ABR8PV64_9CLOT</name>
<dbReference type="InterPro" id="IPR026881">
    <property type="entry name" value="WYL_dom"/>
</dbReference>